<dbReference type="Pfam" id="PF26622">
    <property type="entry name" value="DUF8199"/>
    <property type="match status" value="1"/>
</dbReference>
<accession>A0ABV9P2Z0</accession>
<keyword evidence="2" id="KW-1185">Reference proteome</keyword>
<dbReference type="InterPro" id="IPR058512">
    <property type="entry name" value="DUF8199"/>
</dbReference>
<protein>
    <submittedName>
        <fullName evidence="1">Uncharacterized protein</fullName>
    </submittedName>
</protein>
<evidence type="ECO:0000313" key="1">
    <source>
        <dbReference type="EMBL" id="MFC4739006.1"/>
    </source>
</evidence>
<reference evidence="2" key="1">
    <citation type="journal article" date="2019" name="Int. J. Syst. Evol. Microbiol.">
        <title>The Global Catalogue of Microorganisms (GCM) 10K type strain sequencing project: providing services to taxonomists for standard genome sequencing and annotation.</title>
        <authorList>
            <consortium name="The Broad Institute Genomics Platform"/>
            <consortium name="The Broad Institute Genome Sequencing Center for Infectious Disease"/>
            <person name="Wu L."/>
            <person name="Ma J."/>
        </authorList>
    </citation>
    <scope>NUCLEOTIDE SEQUENCE [LARGE SCALE GENOMIC DNA]</scope>
    <source>
        <strain evidence="2">CCUG 50349</strain>
    </source>
</reference>
<dbReference type="NCBIfam" id="NF047658">
    <property type="entry name" value="HYC_CC_PP"/>
    <property type="match status" value="1"/>
</dbReference>
<organism evidence="1 2">
    <name type="scientific">Flavobacterium ponti</name>
    <dbReference type="NCBI Taxonomy" id="665133"/>
    <lineage>
        <taxon>Bacteria</taxon>
        <taxon>Pseudomonadati</taxon>
        <taxon>Bacteroidota</taxon>
        <taxon>Flavobacteriia</taxon>
        <taxon>Flavobacteriales</taxon>
        <taxon>Flavobacteriaceae</taxon>
        <taxon>Flavobacterium</taxon>
    </lineage>
</organism>
<gene>
    <name evidence="1" type="ORF">ACFO3U_03275</name>
</gene>
<dbReference type="RefSeq" id="WP_379738305.1">
    <property type="nucleotide sequence ID" value="NZ_JBHSGW010000002.1"/>
</dbReference>
<dbReference type="InterPro" id="IPR058060">
    <property type="entry name" value="HYC_CC_PP"/>
</dbReference>
<dbReference type="Proteomes" id="UP001595885">
    <property type="component" value="Unassembled WGS sequence"/>
</dbReference>
<name>A0ABV9P2Z0_9FLAO</name>
<proteinExistence type="predicted"/>
<comment type="caution">
    <text evidence="1">The sequence shown here is derived from an EMBL/GenBank/DDBJ whole genome shotgun (WGS) entry which is preliminary data.</text>
</comment>
<dbReference type="EMBL" id="JBHSGW010000002">
    <property type="protein sequence ID" value="MFC4739006.1"/>
    <property type="molecule type" value="Genomic_DNA"/>
</dbReference>
<sequence>MKFKNHISILLASVVFMANIGYGFTVHFCNDTIASISLNASFEEPCEKPAVSCCATDSKHDSCCSNKIIKVEKKHDNFLNKSLKFETSVATLNTISPIEFTDNAVLFSINENPAFYCESNAPPLYKLYCKLVLYA</sequence>
<evidence type="ECO:0000313" key="2">
    <source>
        <dbReference type="Proteomes" id="UP001595885"/>
    </source>
</evidence>